<dbReference type="AlphaFoldDB" id="A0A852V3Y8"/>
<protein>
    <submittedName>
        <fullName evidence="4">Ribosomal protein S18 acetylase RimI-like enzyme</fullName>
    </submittedName>
</protein>
<dbReference type="RefSeq" id="WP_179821374.1">
    <property type="nucleotide sequence ID" value="NZ_JACCCO010000001.1"/>
</dbReference>
<keyword evidence="4" id="KW-0689">Ribosomal protein</keyword>
<keyword evidence="4" id="KW-0687">Ribonucleoprotein</keyword>
<dbReference type="PROSITE" id="PS51186">
    <property type="entry name" value="GNAT"/>
    <property type="match status" value="1"/>
</dbReference>
<proteinExistence type="predicted"/>
<accession>A0A852V3Y8</accession>
<dbReference type="InterPro" id="IPR050680">
    <property type="entry name" value="YpeA/RimI_acetyltransf"/>
</dbReference>
<evidence type="ECO:0000256" key="2">
    <source>
        <dbReference type="ARBA" id="ARBA00023315"/>
    </source>
</evidence>
<dbReference type="EMBL" id="JACCCO010000001">
    <property type="protein sequence ID" value="NYF40991.1"/>
    <property type="molecule type" value="Genomic_DNA"/>
</dbReference>
<evidence type="ECO:0000259" key="3">
    <source>
        <dbReference type="PROSITE" id="PS51186"/>
    </source>
</evidence>
<keyword evidence="1" id="KW-0808">Transferase</keyword>
<dbReference type="Gene3D" id="3.40.630.30">
    <property type="match status" value="1"/>
</dbReference>
<keyword evidence="5" id="KW-1185">Reference proteome</keyword>
<evidence type="ECO:0000313" key="5">
    <source>
        <dbReference type="Proteomes" id="UP000576393"/>
    </source>
</evidence>
<evidence type="ECO:0000256" key="1">
    <source>
        <dbReference type="ARBA" id="ARBA00022679"/>
    </source>
</evidence>
<dbReference type="PANTHER" id="PTHR43420">
    <property type="entry name" value="ACETYLTRANSFERASE"/>
    <property type="match status" value="1"/>
</dbReference>
<dbReference type="InterPro" id="IPR000182">
    <property type="entry name" value="GNAT_dom"/>
</dbReference>
<name>A0A852V3Y8_9ACTN</name>
<evidence type="ECO:0000313" key="4">
    <source>
        <dbReference type="EMBL" id="NYF40991.1"/>
    </source>
</evidence>
<organism evidence="4 5">
    <name type="scientific">Streptosporangium sandarakinum</name>
    <dbReference type="NCBI Taxonomy" id="1260955"/>
    <lineage>
        <taxon>Bacteria</taxon>
        <taxon>Bacillati</taxon>
        <taxon>Actinomycetota</taxon>
        <taxon>Actinomycetes</taxon>
        <taxon>Streptosporangiales</taxon>
        <taxon>Streptosporangiaceae</taxon>
        <taxon>Streptosporangium</taxon>
    </lineage>
</organism>
<dbReference type="CDD" id="cd04301">
    <property type="entry name" value="NAT_SF"/>
    <property type="match status" value="1"/>
</dbReference>
<comment type="caution">
    <text evidence="4">The sequence shown here is derived from an EMBL/GenBank/DDBJ whole genome shotgun (WGS) entry which is preliminary data.</text>
</comment>
<dbReference type="InterPro" id="IPR016181">
    <property type="entry name" value="Acyl_CoA_acyltransferase"/>
</dbReference>
<keyword evidence="2" id="KW-0012">Acyltransferase</keyword>
<feature type="domain" description="N-acetyltransferase" evidence="3">
    <location>
        <begin position="150"/>
        <end position="301"/>
    </location>
</feature>
<dbReference type="SUPFAM" id="SSF55729">
    <property type="entry name" value="Acyl-CoA N-acyltransferases (Nat)"/>
    <property type="match status" value="1"/>
</dbReference>
<dbReference type="GO" id="GO:0016747">
    <property type="term" value="F:acyltransferase activity, transferring groups other than amino-acyl groups"/>
    <property type="evidence" value="ECO:0007669"/>
    <property type="project" value="InterPro"/>
</dbReference>
<dbReference type="PANTHER" id="PTHR43420:SF12">
    <property type="entry name" value="N-ACETYLTRANSFERASE DOMAIN-CONTAINING PROTEIN"/>
    <property type="match status" value="1"/>
</dbReference>
<sequence>MNDIVMRPCRGPGALRRMQELAWTTWTSGSRWHVGGLAWSRCRHVGRDGEWPTMLWERDGRPLAWGWAEPPGELRLLVHPRHPGLADEVLGWFETVATGDTLSVEIMDGEGPVSTALTRRGYRPADGLPFFLRMTHDLRELPPVEPPAGFAVRHVRDDGDVPARVAAHRAAFRSSLVTEESYRGVMGAWPYRRELDCVAEAPDGRLAAYGLAWLDAGNHVGEFEPVGTHPDFRRMGLARAVCLEAMHRLRTAGARTAVAHVRGDAAHPGPARLYASLGFTVTGRTVTYSRDRSHRPGGSRT</sequence>
<dbReference type="Proteomes" id="UP000576393">
    <property type="component" value="Unassembled WGS sequence"/>
</dbReference>
<gene>
    <name evidence="4" type="ORF">HDA43_003150</name>
</gene>
<reference evidence="4 5" key="1">
    <citation type="submission" date="2020-07" db="EMBL/GenBank/DDBJ databases">
        <title>Sequencing the genomes of 1000 actinobacteria strains.</title>
        <authorList>
            <person name="Klenk H.-P."/>
        </authorList>
    </citation>
    <scope>NUCLEOTIDE SEQUENCE [LARGE SCALE GENOMIC DNA]</scope>
    <source>
        <strain evidence="4 5">DSM 45763</strain>
    </source>
</reference>
<dbReference type="GO" id="GO:0005840">
    <property type="term" value="C:ribosome"/>
    <property type="evidence" value="ECO:0007669"/>
    <property type="project" value="UniProtKB-KW"/>
</dbReference>
<dbReference type="Pfam" id="PF00583">
    <property type="entry name" value="Acetyltransf_1"/>
    <property type="match status" value="1"/>
</dbReference>